<reference evidence="1" key="2">
    <citation type="submission" date="2012-06" db="EMBL/GenBank/DDBJ databases">
        <authorList>
            <person name="Yu Y."/>
            <person name="Currie J."/>
            <person name="Lomeli R."/>
            <person name="Angelova A."/>
            <person name="Collura K."/>
            <person name="Wissotski M."/>
            <person name="Campos D."/>
            <person name="Kudrna D."/>
            <person name="Golser W."/>
            <person name="Ashely E."/>
            <person name="Descour A."/>
            <person name="Fernandes J."/>
            <person name="Soderlund C."/>
            <person name="Walbot V."/>
        </authorList>
    </citation>
    <scope>NUCLEOTIDE SEQUENCE</scope>
    <source>
        <strain evidence="1">B73</strain>
    </source>
</reference>
<evidence type="ECO:0000313" key="1">
    <source>
        <dbReference type="EMBL" id="ACR34090.1"/>
    </source>
</evidence>
<name>C4IYU0_MAIZE</name>
<dbReference type="EMBL" id="BT083737">
    <property type="protein sequence ID" value="ACR34090.1"/>
    <property type="molecule type" value="mRNA"/>
</dbReference>
<protein>
    <submittedName>
        <fullName evidence="1">Uncharacterized protein</fullName>
    </submittedName>
</protein>
<sequence length="12" mass="1406">MAMERRSVDVVI</sequence>
<proteinExistence type="evidence at transcript level"/>
<accession>C4IYU0</accession>
<organism evidence="1">
    <name type="scientific">Zea mays</name>
    <name type="common">Maize</name>
    <dbReference type="NCBI Taxonomy" id="4577"/>
    <lineage>
        <taxon>Eukaryota</taxon>
        <taxon>Viridiplantae</taxon>
        <taxon>Streptophyta</taxon>
        <taxon>Embryophyta</taxon>
        <taxon>Tracheophyta</taxon>
        <taxon>Spermatophyta</taxon>
        <taxon>Magnoliopsida</taxon>
        <taxon>Liliopsida</taxon>
        <taxon>Poales</taxon>
        <taxon>Poaceae</taxon>
        <taxon>PACMAD clade</taxon>
        <taxon>Panicoideae</taxon>
        <taxon>Andropogonodae</taxon>
        <taxon>Andropogoneae</taxon>
        <taxon>Tripsacinae</taxon>
        <taxon>Zea</taxon>
    </lineage>
</organism>
<reference evidence="1" key="1">
    <citation type="journal article" date="2009" name="PLoS Genet.">
        <title>Sequencing, mapping, and analysis of 27,455 maize full-length cDNAs.</title>
        <authorList>
            <person name="Soderlund C."/>
            <person name="Descour A."/>
            <person name="Kudrna D."/>
            <person name="Bomhoff M."/>
            <person name="Boyd L."/>
            <person name="Currie J."/>
            <person name="Angelova A."/>
            <person name="Collura K."/>
            <person name="Wissotski M."/>
            <person name="Ashley E."/>
            <person name="Morrow D."/>
            <person name="Fernandes J."/>
            <person name="Walbot V."/>
            <person name="Yu Y."/>
        </authorList>
    </citation>
    <scope>NUCLEOTIDE SEQUENCE</scope>
    <source>
        <strain evidence="1">B73</strain>
    </source>
</reference>